<sequence>MRRLLALLLILTLAAAGLWQLSRARSFQLFGAMVDRVETTQPLVALTFDDGPVPVQTEAILGILAGRSLRATFFVTGREAEANPMLTAALVAAGHDLGNHSYSHTRMVLVRPAFVERELARTDAAIRAAGYTGPIHFRPPYGKRLFVLPWVLAEQNRTTVMWDIEPDSDLNAGAERIARIAIEQARPGSIILLHAMASSRSATRAALPLIIDGLHARGFRLVTLSELLAATP</sequence>
<name>A0ABT3GYT5_9RHOB</name>
<evidence type="ECO:0000259" key="5">
    <source>
        <dbReference type="PROSITE" id="PS51677"/>
    </source>
</evidence>
<dbReference type="SUPFAM" id="SSF88713">
    <property type="entry name" value="Glycoside hydrolase/deacetylase"/>
    <property type="match status" value="1"/>
</dbReference>
<dbReference type="PROSITE" id="PS51677">
    <property type="entry name" value="NODB"/>
    <property type="match status" value="1"/>
</dbReference>
<dbReference type="EMBL" id="JAPDFL010000001">
    <property type="protein sequence ID" value="MCW1932688.1"/>
    <property type="molecule type" value="Genomic_DNA"/>
</dbReference>
<dbReference type="Pfam" id="PF01522">
    <property type="entry name" value="Polysacc_deac_1"/>
    <property type="match status" value="1"/>
</dbReference>
<evidence type="ECO:0000313" key="7">
    <source>
        <dbReference type="Proteomes" id="UP001208938"/>
    </source>
</evidence>
<evidence type="ECO:0000313" key="6">
    <source>
        <dbReference type="EMBL" id="MCW1932688.1"/>
    </source>
</evidence>
<dbReference type="InterPro" id="IPR011330">
    <property type="entry name" value="Glyco_hydro/deAcase_b/a-brl"/>
</dbReference>
<comment type="similarity">
    <text evidence="2">Belongs to the polysaccharide deacetylase family.</text>
</comment>
<keyword evidence="7" id="KW-1185">Reference proteome</keyword>
<gene>
    <name evidence="6" type="ORF">OKW52_10570</name>
</gene>
<dbReference type="PANTHER" id="PTHR10587:SF125">
    <property type="entry name" value="POLYSACCHARIDE DEACETYLASE YHEN-RELATED"/>
    <property type="match status" value="1"/>
</dbReference>
<dbReference type="InterPro" id="IPR050248">
    <property type="entry name" value="Polysacc_deacetylase_ArnD"/>
</dbReference>
<feature type="domain" description="NodB homology" evidence="5">
    <location>
        <begin position="42"/>
        <end position="222"/>
    </location>
</feature>
<evidence type="ECO:0000256" key="4">
    <source>
        <dbReference type="ARBA" id="ARBA00032976"/>
    </source>
</evidence>
<dbReference type="InterPro" id="IPR002509">
    <property type="entry name" value="NODB_dom"/>
</dbReference>
<dbReference type="RefSeq" id="WP_264505669.1">
    <property type="nucleotide sequence ID" value="NZ_JAPDFL010000001.1"/>
</dbReference>
<evidence type="ECO:0000256" key="2">
    <source>
        <dbReference type="ARBA" id="ARBA00010973"/>
    </source>
</evidence>
<evidence type="ECO:0000256" key="1">
    <source>
        <dbReference type="ARBA" id="ARBA00003236"/>
    </source>
</evidence>
<reference evidence="6 7" key="1">
    <citation type="submission" date="2022-10" db="EMBL/GenBank/DDBJ databases">
        <title>Pararhodobacter sp. nov., isolated from marine algae.</title>
        <authorList>
            <person name="Choi B.J."/>
            <person name="Kim J.M."/>
            <person name="Lee J.K."/>
            <person name="Choi D.G."/>
            <person name="Jeon C.O."/>
        </authorList>
    </citation>
    <scope>NUCLEOTIDE SEQUENCE [LARGE SCALE GENOMIC DNA]</scope>
    <source>
        <strain evidence="6 7">ZQ420</strain>
    </source>
</reference>
<organism evidence="6 7">
    <name type="scientific">Pararhodobacter zhoushanensis</name>
    <dbReference type="NCBI Taxonomy" id="2479545"/>
    <lineage>
        <taxon>Bacteria</taxon>
        <taxon>Pseudomonadati</taxon>
        <taxon>Pseudomonadota</taxon>
        <taxon>Alphaproteobacteria</taxon>
        <taxon>Rhodobacterales</taxon>
        <taxon>Paracoccaceae</taxon>
        <taxon>Pararhodobacter</taxon>
    </lineage>
</organism>
<comment type="caution">
    <text evidence="6">The sequence shown here is derived from an EMBL/GenBank/DDBJ whole genome shotgun (WGS) entry which is preliminary data.</text>
</comment>
<dbReference type="PANTHER" id="PTHR10587">
    <property type="entry name" value="GLYCOSYL TRANSFERASE-RELATED"/>
    <property type="match status" value="1"/>
</dbReference>
<protein>
    <recommendedName>
        <fullName evidence="3">Chitooligosaccharide deacetylase</fullName>
    </recommendedName>
    <alternativeName>
        <fullName evidence="4">Nodulation protein B</fullName>
    </alternativeName>
</protein>
<comment type="function">
    <text evidence="1">Is involved in generating a small heat-stable compound (Nod), an acylated oligomer of N-acetylglucosamine, that stimulates mitosis in various plant protoplasts.</text>
</comment>
<evidence type="ECO:0000256" key="3">
    <source>
        <dbReference type="ARBA" id="ARBA00020071"/>
    </source>
</evidence>
<accession>A0ABT3GYT5</accession>
<dbReference type="Proteomes" id="UP001208938">
    <property type="component" value="Unassembled WGS sequence"/>
</dbReference>
<dbReference type="Gene3D" id="3.20.20.370">
    <property type="entry name" value="Glycoside hydrolase/deacetylase"/>
    <property type="match status" value="1"/>
</dbReference>
<proteinExistence type="inferred from homology"/>